<evidence type="ECO:0000313" key="15">
    <source>
        <dbReference type="EMBL" id="KAL1411388.1"/>
    </source>
</evidence>
<name>A0ABR3Q9N0_9TREE</name>
<feature type="domain" description="AAA+ ATPase" evidence="13">
    <location>
        <begin position="259"/>
        <end position="609"/>
    </location>
</feature>
<feature type="domain" description="Helicase ATP-binding" evidence="14">
    <location>
        <begin position="241"/>
        <end position="575"/>
    </location>
</feature>
<dbReference type="Gene3D" id="3.40.50.300">
    <property type="entry name" value="P-loop containing nucleotide triphosphate hydrolases"/>
    <property type="match status" value="2"/>
</dbReference>
<gene>
    <name evidence="15" type="ORF">Q8F55_002344</name>
</gene>
<dbReference type="SMART" id="SM00487">
    <property type="entry name" value="DEXDc"/>
    <property type="match status" value="1"/>
</dbReference>
<keyword evidence="6" id="KW-0547">Nucleotide-binding</keyword>
<evidence type="ECO:0000256" key="8">
    <source>
        <dbReference type="ARBA" id="ARBA00022806"/>
    </source>
</evidence>
<evidence type="ECO:0000256" key="10">
    <source>
        <dbReference type="ARBA" id="ARBA00023242"/>
    </source>
</evidence>
<dbReference type="SUPFAM" id="SSF52540">
    <property type="entry name" value="P-loop containing nucleoside triphosphate hydrolases"/>
    <property type="match status" value="1"/>
</dbReference>
<dbReference type="EC" id="3.6.4.12" evidence="4"/>
<dbReference type="Pfam" id="PF21138">
    <property type="entry name" value="SMUBP-2_HCS1_1B"/>
    <property type="match status" value="1"/>
</dbReference>
<sequence length="788" mass="85312">MAAPVLLQPQQPSRSDLKEFISRHQLLLQQERDEEEEQTRLLNSNCSPKLLEQRGLSLGGLGVASISVGLGGKSLIELCRPLAYHVNTALPPHSFRSGDPVRIEEHVSGSGGKSKSKAKSDESVGLEGVVSKVTAERVVVAVSEGKDVDLPERLRLLKLANSATFDRMSRTLKHLERIVVPEEVVGGDGGAAADSADAKVAANANVPLVRTLLGMQQPTWGDHVARPISALPEDDPAIRWFGERLNDSQKEAIDFCLRADQVACIHGPPGTGKTHTLVELIFQLLARPAAEGTTLPPRILVTTPSNLALDNLLLRLHALSQQAPYSALLPPGSILRLGHPTRVHRDLIHETLDWRATNSDGGELVRDIGKEINGHLGDLGRKRGEKGAVKGRERGKKWEEVRELRKEYRQREAKVVTNVVRSARVVLATCHTAGAKQLNNLAFDVAIVDEATQAIEAVCWVPILKAKKLILAGDPQQLPPTILAKPDNASKAKKVKESNGKGGAAESVASKDDKQPKPDAAPAGASANASSAEDGQNGKQQSRLRPPRTLETTLFDRLEMLYGAGIKKVLKVQYRMNKNIAAFPATTLYNDDLLSDPSVAEHTLLDLPTIADPTSEDSIDLLGHTVVFFDTAGCEFFERTDGDSKGSIGEGSKSNENEAAIVAKWARKLVASGVPSSEVGIVTPYQAQVSLISAQLQEEFPDMTIGSVDGLQGQERDAIILSLVRSNETGDVGFLGEYRRLNVAMTRPRRQLCVVGDSDTVSKGSSYLKKWMAWLEHNADVRYAGDEV</sequence>
<dbReference type="InterPro" id="IPR041677">
    <property type="entry name" value="DNA2/NAM7_AAA_11"/>
</dbReference>
<dbReference type="InterPro" id="IPR050534">
    <property type="entry name" value="Coronavir_polyprotein_1ab"/>
</dbReference>
<dbReference type="EMBL" id="JBBXJM010000002">
    <property type="protein sequence ID" value="KAL1411388.1"/>
    <property type="molecule type" value="Genomic_DNA"/>
</dbReference>
<dbReference type="InterPro" id="IPR047187">
    <property type="entry name" value="SF1_C_Upf1"/>
</dbReference>
<proteinExistence type="inferred from homology"/>
<dbReference type="InterPro" id="IPR003593">
    <property type="entry name" value="AAA+_ATPase"/>
</dbReference>
<dbReference type="PANTHER" id="PTHR43788:SF8">
    <property type="entry name" value="DNA-BINDING PROTEIN SMUBP-2"/>
    <property type="match status" value="1"/>
</dbReference>
<comment type="catalytic activity">
    <reaction evidence="11">
        <text>ATP + H2O = ADP + phosphate + H(+)</text>
        <dbReference type="Rhea" id="RHEA:13065"/>
        <dbReference type="ChEBI" id="CHEBI:15377"/>
        <dbReference type="ChEBI" id="CHEBI:15378"/>
        <dbReference type="ChEBI" id="CHEBI:30616"/>
        <dbReference type="ChEBI" id="CHEBI:43474"/>
        <dbReference type="ChEBI" id="CHEBI:456216"/>
        <dbReference type="EC" id="3.6.4.12"/>
    </reaction>
    <physiologicalReaction direction="left-to-right" evidence="11">
        <dbReference type="Rhea" id="RHEA:13066"/>
    </physiologicalReaction>
</comment>
<keyword evidence="16" id="KW-1185">Reference proteome</keyword>
<dbReference type="CDD" id="cd18808">
    <property type="entry name" value="SF1_C_Upf1"/>
    <property type="match status" value="1"/>
</dbReference>
<feature type="compositionally biased region" description="Low complexity" evidence="12">
    <location>
        <begin position="520"/>
        <end position="532"/>
    </location>
</feature>
<comment type="subcellular location">
    <subcellularLocation>
        <location evidence="2">Cytoplasm</location>
    </subcellularLocation>
    <subcellularLocation>
        <location evidence="1">Nucleus</location>
    </subcellularLocation>
</comment>
<keyword evidence="5" id="KW-0963">Cytoplasm</keyword>
<dbReference type="GeneID" id="95983387"/>
<evidence type="ECO:0000256" key="4">
    <source>
        <dbReference type="ARBA" id="ARBA00012551"/>
    </source>
</evidence>
<feature type="region of interest" description="Disordered" evidence="12">
    <location>
        <begin position="477"/>
        <end position="549"/>
    </location>
</feature>
<accession>A0ABR3Q9N0</accession>
<dbReference type="InterPro" id="IPR048761">
    <property type="entry name" value="SMUBP-2_HCS1_1B"/>
</dbReference>
<dbReference type="PANTHER" id="PTHR43788">
    <property type="entry name" value="DNA2/NAM7 HELICASE FAMILY MEMBER"/>
    <property type="match status" value="1"/>
</dbReference>
<protein>
    <recommendedName>
        <fullName evidence="4">DNA helicase</fullName>
        <ecNumber evidence="4">3.6.4.12</ecNumber>
    </recommendedName>
</protein>
<dbReference type="InterPro" id="IPR027417">
    <property type="entry name" value="P-loop_NTPase"/>
</dbReference>
<dbReference type="Gene3D" id="2.40.30.270">
    <property type="match status" value="1"/>
</dbReference>
<dbReference type="Pfam" id="PF13087">
    <property type="entry name" value="AAA_12"/>
    <property type="match status" value="1"/>
</dbReference>
<keyword evidence="9" id="KW-0067">ATP-binding</keyword>
<evidence type="ECO:0000256" key="9">
    <source>
        <dbReference type="ARBA" id="ARBA00022840"/>
    </source>
</evidence>
<evidence type="ECO:0000256" key="5">
    <source>
        <dbReference type="ARBA" id="ARBA00022490"/>
    </source>
</evidence>
<comment type="caution">
    <text evidence="15">The sequence shown here is derived from an EMBL/GenBank/DDBJ whole genome shotgun (WGS) entry which is preliminary data.</text>
</comment>
<organism evidence="15 16">
    <name type="scientific">Vanrija albida</name>
    <dbReference type="NCBI Taxonomy" id="181172"/>
    <lineage>
        <taxon>Eukaryota</taxon>
        <taxon>Fungi</taxon>
        <taxon>Dikarya</taxon>
        <taxon>Basidiomycota</taxon>
        <taxon>Agaricomycotina</taxon>
        <taxon>Tremellomycetes</taxon>
        <taxon>Trichosporonales</taxon>
        <taxon>Trichosporonaceae</taxon>
        <taxon>Vanrija</taxon>
    </lineage>
</organism>
<evidence type="ECO:0000256" key="1">
    <source>
        <dbReference type="ARBA" id="ARBA00004123"/>
    </source>
</evidence>
<keyword evidence="10" id="KW-0539">Nucleus</keyword>
<dbReference type="InterPro" id="IPR041679">
    <property type="entry name" value="DNA2/NAM7-like_C"/>
</dbReference>
<dbReference type="RefSeq" id="XP_069211332.1">
    <property type="nucleotide sequence ID" value="XM_069350946.1"/>
</dbReference>
<dbReference type="Proteomes" id="UP001565368">
    <property type="component" value="Unassembled WGS sequence"/>
</dbReference>
<keyword evidence="8" id="KW-0347">Helicase</keyword>
<evidence type="ECO:0000259" key="14">
    <source>
        <dbReference type="SMART" id="SM00487"/>
    </source>
</evidence>
<evidence type="ECO:0000256" key="6">
    <source>
        <dbReference type="ARBA" id="ARBA00022741"/>
    </source>
</evidence>
<evidence type="ECO:0000256" key="7">
    <source>
        <dbReference type="ARBA" id="ARBA00022801"/>
    </source>
</evidence>
<reference evidence="15 16" key="1">
    <citation type="submission" date="2023-08" db="EMBL/GenBank/DDBJ databases">
        <title>Annotated Genome Sequence of Vanrija albida AlHP1.</title>
        <authorList>
            <person name="Herzog R."/>
        </authorList>
    </citation>
    <scope>NUCLEOTIDE SEQUENCE [LARGE SCALE GENOMIC DNA]</scope>
    <source>
        <strain evidence="15 16">AlHP1</strain>
    </source>
</reference>
<evidence type="ECO:0000313" key="16">
    <source>
        <dbReference type="Proteomes" id="UP001565368"/>
    </source>
</evidence>
<comment type="similarity">
    <text evidence="3">Belongs to the DNA2/NAM7 helicase family.</text>
</comment>
<dbReference type="InterPro" id="IPR014001">
    <property type="entry name" value="Helicase_ATP-bd"/>
</dbReference>
<dbReference type="Pfam" id="PF13086">
    <property type="entry name" value="AAA_11"/>
    <property type="match status" value="1"/>
</dbReference>
<feature type="region of interest" description="Disordered" evidence="12">
    <location>
        <begin position="94"/>
        <end position="123"/>
    </location>
</feature>
<evidence type="ECO:0000256" key="11">
    <source>
        <dbReference type="ARBA" id="ARBA00048432"/>
    </source>
</evidence>
<evidence type="ECO:0000256" key="12">
    <source>
        <dbReference type="SAM" id="MobiDB-lite"/>
    </source>
</evidence>
<feature type="compositionally biased region" description="Polar residues" evidence="12">
    <location>
        <begin position="533"/>
        <end position="543"/>
    </location>
</feature>
<keyword evidence="7" id="KW-0378">Hydrolase</keyword>
<dbReference type="SMART" id="SM00382">
    <property type="entry name" value="AAA"/>
    <property type="match status" value="1"/>
</dbReference>
<evidence type="ECO:0000256" key="3">
    <source>
        <dbReference type="ARBA" id="ARBA00007913"/>
    </source>
</evidence>
<evidence type="ECO:0000256" key="2">
    <source>
        <dbReference type="ARBA" id="ARBA00004496"/>
    </source>
</evidence>
<evidence type="ECO:0000259" key="13">
    <source>
        <dbReference type="SMART" id="SM00382"/>
    </source>
</evidence>